<reference evidence="5" key="1">
    <citation type="submission" date="2021-03" db="EMBL/GenBank/DDBJ databases">
        <title>Roseibium sp. CAU 1637 isolated from Incheon.</title>
        <authorList>
            <person name="Kim W."/>
        </authorList>
    </citation>
    <scope>NUCLEOTIDE SEQUENCE</scope>
    <source>
        <strain evidence="5">CAU 1637</strain>
    </source>
</reference>
<dbReference type="Proteomes" id="UP000664779">
    <property type="component" value="Unassembled WGS sequence"/>
</dbReference>
<evidence type="ECO:0000313" key="6">
    <source>
        <dbReference type="Proteomes" id="UP000664779"/>
    </source>
</evidence>
<feature type="binding site" evidence="3">
    <location>
        <position position="36"/>
    </location>
    <ligand>
        <name>a divalent metal cation</name>
        <dbReference type="ChEBI" id="CHEBI:60240"/>
    </ligand>
</feature>
<evidence type="ECO:0000256" key="3">
    <source>
        <dbReference type="PIRSR" id="PIRSR605511-2"/>
    </source>
</evidence>
<evidence type="ECO:0000259" key="4">
    <source>
        <dbReference type="Pfam" id="PF08450"/>
    </source>
</evidence>
<keyword evidence="3" id="KW-0862">Zinc</keyword>
<dbReference type="InterPro" id="IPR013658">
    <property type="entry name" value="SGL"/>
</dbReference>
<dbReference type="GO" id="GO:0046872">
    <property type="term" value="F:metal ion binding"/>
    <property type="evidence" value="ECO:0007669"/>
    <property type="project" value="UniProtKB-KW"/>
</dbReference>
<dbReference type="SUPFAM" id="SSF63829">
    <property type="entry name" value="Calcium-dependent phosphotriesterase"/>
    <property type="match status" value="1"/>
</dbReference>
<evidence type="ECO:0000256" key="1">
    <source>
        <dbReference type="ARBA" id="ARBA00022801"/>
    </source>
</evidence>
<dbReference type="Pfam" id="PF08450">
    <property type="entry name" value="SGL"/>
    <property type="match status" value="1"/>
</dbReference>
<dbReference type="AlphaFoldDB" id="A0A939EJZ1"/>
<comment type="caution">
    <text evidence="5">The sequence shown here is derived from an EMBL/GenBank/DDBJ whole genome shotgun (WGS) entry which is preliminary data.</text>
</comment>
<feature type="binding site" evidence="3">
    <location>
        <position position="122"/>
    </location>
    <ligand>
        <name>substrate</name>
    </ligand>
</feature>
<dbReference type="PANTHER" id="PTHR47572">
    <property type="entry name" value="LIPOPROTEIN-RELATED"/>
    <property type="match status" value="1"/>
</dbReference>
<name>A0A939EJZ1_9HYPH</name>
<feature type="binding site" evidence="3">
    <location>
        <position position="180"/>
    </location>
    <ligand>
        <name>a divalent metal cation</name>
        <dbReference type="ChEBI" id="CHEBI:60240"/>
    </ligand>
</feature>
<accession>A0A939EJZ1</accession>
<protein>
    <submittedName>
        <fullName evidence="5">SMP-30/gluconolactonase/LRE family protein</fullName>
    </submittedName>
</protein>
<feature type="domain" description="SMP-30/Gluconolactonase/LRE-like region" evidence="4">
    <location>
        <begin position="34"/>
        <end position="287"/>
    </location>
</feature>
<evidence type="ECO:0000256" key="2">
    <source>
        <dbReference type="PIRSR" id="PIRSR605511-1"/>
    </source>
</evidence>
<feature type="binding site" evidence="3">
    <location>
        <position position="234"/>
    </location>
    <ligand>
        <name>a divalent metal cation</name>
        <dbReference type="ChEBI" id="CHEBI:60240"/>
    </ligand>
</feature>
<evidence type="ECO:0000313" key="5">
    <source>
        <dbReference type="EMBL" id="MBO0344006.1"/>
    </source>
</evidence>
<feature type="binding site" evidence="3">
    <location>
        <position position="146"/>
    </location>
    <ligand>
        <name>substrate</name>
    </ligand>
</feature>
<sequence>MNQITSCYQIDDPRFRALIQQNARLQRVATGFEWTEGPVWFADHLLLLFSDIPANRMMRMTLDGHVSEFRGPSNYANGNTRDVEGRLVTCQHGSRSVTRTEVDGSITVLADSFEGKRLNSPNDVVVQSNGAVWFTDPTYGILSDYEGYEADPEQGCHGVYRLDPVTGDLRAMIIDFVQPNGLAFSPDEKTLYVAESGSSHNLEVPSVIRAFQLNDDGEVLSNKVFATIDQGLPDGMRVDAQGHVWSSAADGIHCFHPDGTRLGKILVPEVVANLCFGGPRGNRIFIAGTTSIYMIAVNAKSAVSG</sequence>
<dbReference type="PANTHER" id="PTHR47572:SF4">
    <property type="entry name" value="LACTONASE DRP35"/>
    <property type="match status" value="1"/>
</dbReference>
<dbReference type="GO" id="GO:0016787">
    <property type="term" value="F:hydrolase activity"/>
    <property type="evidence" value="ECO:0007669"/>
    <property type="project" value="UniProtKB-KW"/>
</dbReference>
<keyword evidence="3" id="KW-0479">Metal-binding</keyword>
<dbReference type="InterPro" id="IPR051262">
    <property type="entry name" value="SMP-30/CGR1_Lactonase"/>
</dbReference>
<feature type="active site" description="Proton donor/acceptor" evidence="2">
    <location>
        <position position="234"/>
    </location>
</feature>
<keyword evidence="6" id="KW-1185">Reference proteome</keyword>
<dbReference type="InterPro" id="IPR005511">
    <property type="entry name" value="SMP-30"/>
</dbReference>
<dbReference type="InterPro" id="IPR011042">
    <property type="entry name" value="6-blade_b-propeller_TolB-like"/>
</dbReference>
<keyword evidence="1" id="KW-0378">Hydrolase</keyword>
<comment type="cofactor">
    <cofactor evidence="3">
        <name>Zn(2+)</name>
        <dbReference type="ChEBI" id="CHEBI:29105"/>
    </cofactor>
    <text evidence="3">Binds 1 divalent metal cation per subunit.</text>
</comment>
<organism evidence="5 6">
    <name type="scientific">Roseibium limicola</name>
    <dbReference type="NCBI Taxonomy" id="2816037"/>
    <lineage>
        <taxon>Bacteria</taxon>
        <taxon>Pseudomonadati</taxon>
        <taxon>Pseudomonadota</taxon>
        <taxon>Alphaproteobacteria</taxon>
        <taxon>Hyphomicrobiales</taxon>
        <taxon>Stappiaceae</taxon>
        <taxon>Roseibium</taxon>
    </lineage>
</organism>
<dbReference type="EMBL" id="JAFLNF010000001">
    <property type="protein sequence ID" value="MBO0344006.1"/>
    <property type="molecule type" value="Genomic_DNA"/>
</dbReference>
<dbReference type="RefSeq" id="WP_206937854.1">
    <property type="nucleotide sequence ID" value="NZ_JAFLNF010000001.1"/>
</dbReference>
<dbReference type="Gene3D" id="2.120.10.30">
    <property type="entry name" value="TolB, C-terminal domain"/>
    <property type="match status" value="1"/>
</dbReference>
<gene>
    <name evidence="5" type="ORF">J0X15_02140</name>
</gene>
<dbReference type="PRINTS" id="PR01790">
    <property type="entry name" value="SMP30FAMILY"/>
</dbReference>
<proteinExistence type="predicted"/>